<keyword evidence="1" id="KW-0238">DNA-binding</keyword>
<evidence type="ECO:0000313" key="4">
    <source>
        <dbReference type="Proteomes" id="UP000694308"/>
    </source>
</evidence>
<dbReference type="RefSeq" id="WP_218319106.1">
    <property type="nucleotide sequence ID" value="NZ_JAEEGC010000018.1"/>
</dbReference>
<sequence>MSDYMKEKYLFANNLKYLIESRNIKRRDLADCIGVGLAAINSYEYGISWPSIPKAISIAKKFDISIDCLLNYDIKQLELEKNWDPEKPGLDFIPFGKSNYNKYLGNNYWLYLYDNHVENGPKINQLKLEIIPNIKKKRYDICILTDNEDEKIKYLGNFVLEHNHAYIYLRGIEHHERALITVHNPENETSKPYIGGIGTIASISHGYEKDPCVQKILIINKRISKDNIDINNNELFSILKIQCNANVIKVDKDEDKKVYDLIKKLPKY</sequence>
<dbReference type="PANTHER" id="PTHR46558">
    <property type="entry name" value="TRACRIPTIONAL REGULATORY PROTEIN-RELATED-RELATED"/>
    <property type="match status" value="1"/>
</dbReference>
<evidence type="ECO:0000259" key="2">
    <source>
        <dbReference type="PROSITE" id="PS50943"/>
    </source>
</evidence>
<dbReference type="InterPro" id="IPR001387">
    <property type="entry name" value="Cro/C1-type_HTH"/>
</dbReference>
<name>A0A949TUE2_9CLOT</name>
<reference evidence="3" key="1">
    <citation type="submission" date="2020-12" db="EMBL/GenBank/DDBJ databases">
        <title>Clostridium thailandense sp. nov., a novel acetogenic bacterium isolated from peat land soil in Thailand.</title>
        <authorList>
            <person name="Chaikitkaew S."/>
            <person name="Birkeland N.K."/>
        </authorList>
    </citation>
    <scope>NUCLEOTIDE SEQUENCE</scope>
    <source>
        <strain evidence="3">PL3</strain>
    </source>
</reference>
<protein>
    <submittedName>
        <fullName evidence="3">Helix-turn-helix transcriptional regulator</fullName>
    </submittedName>
</protein>
<keyword evidence="4" id="KW-1185">Reference proteome</keyword>
<evidence type="ECO:0000313" key="3">
    <source>
        <dbReference type="EMBL" id="MBV7272071.1"/>
    </source>
</evidence>
<feature type="domain" description="HTH cro/C1-type" evidence="2">
    <location>
        <begin position="15"/>
        <end position="69"/>
    </location>
</feature>
<dbReference type="SMART" id="SM00530">
    <property type="entry name" value="HTH_XRE"/>
    <property type="match status" value="1"/>
</dbReference>
<comment type="caution">
    <text evidence="3">The sequence shown here is derived from an EMBL/GenBank/DDBJ whole genome shotgun (WGS) entry which is preliminary data.</text>
</comment>
<dbReference type="Pfam" id="PF01381">
    <property type="entry name" value="HTH_3"/>
    <property type="match status" value="1"/>
</dbReference>
<proteinExistence type="predicted"/>
<dbReference type="CDD" id="cd00093">
    <property type="entry name" value="HTH_XRE"/>
    <property type="match status" value="1"/>
</dbReference>
<evidence type="ECO:0000256" key="1">
    <source>
        <dbReference type="ARBA" id="ARBA00023125"/>
    </source>
</evidence>
<dbReference type="EMBL" id="JAEEGC010000018">
    <property type="protein sequence ID" value="MBV7272071.1"/>
    <property type="molecule type" value="Genomic_DNA"/>
</dbReference>
<dbReference type="AlphaFoldDB" id="A0A949TUE2"/>
<dbReference type="Proteomes" id="UP000694308">
    <property type="component" value="Unassembled WGS sequence"/>
</dbReference>
<organism evidence="3 4">
    <name type="scientific">Clostridium thailandense</name>
    <dbReference type="NCBI Taxonomy" id="2794346"/>
    <lineage>
        <taxon>Bacteria</taxon>
        <taxon>Bacillati</taxon>
        <taxon>Bacillota</taxon>
        <taxon>Clostridia</taxon>
        <taxon>Eubacteriales</taxon>
        <taxon>Clostridiaceae</taxon>
        <taxon>Clostridium</taxon>
    </lineage>
</organism>
<dbReference type="PANTHER" id="PTHR46558:SF11">
    <property type="entry name" value="HTH-TYPE TRANSCRIPTIONAL REGULATOR XRE"/>
    <property type="match status" value="1"/>
</dbReference>
<accession>A0A949TUE2</accession>
<dbReference type="PROSITE" id="PS50943">
    <property type="entry name" value="HTH_CROC1"/>
    <property type="match status" value="1"/>
</dbReference>
<dbReference type="GO" id="GO:0003677">
    <property type="term" value="F:DNA binding"/>
    <property type="evidence" value="ECO:0007669"/>
    <property type="project" value="UniProtKB-KW"/>
</dbReference>
<gene>
    <name evidence="3" type="ORF">I6U48_03955</name>
</gene>